<dbReference type="AlphaFoldDB" id="A0A7W3TZW0"/>
<dbReference type="PROSITE" id="PS51257">
    <property type="entry name" value="PROKAR_LIPOPROTEIN"/>
    <property type="match status" value="1"/>
</dbReference>
<gene>
    <name evidence="3" type="ORF">H5R63_04540</name>
</gene>
<accession>A0A7W3TZW0</accession>
<reference evidence="3 4" key="1">
    <citation type="submission" date="2020-07" db="EMBL/GenBank/DDBJ databases">
        <title>Description of Limosilactobacillus balticus sp. nov., Limosilactobacillus agrestis sp. nov., Limosilactobacillus albertensis sp. nov., Limosilactobacillus rudii sp. nov., Limosilactobacillus fastidiosus sp. nov., five novel Limosilactobacillus species isolated from the vertebrate gastrointestinal tract, and proposal of 6 subspecies of Limosilactobacillus reuteri adapted to the gastrointestinal tract of specific vertebrate hosts.</title>
        <authorList>
            <person name="Li F."/>
            <person name="Cheng C."/>
            <person name="Zheng J."/>
            <person name="Quevedo R.M."/>
            <person name="Li J."/>
            <person name="Roos S."/>
            <person name="Gaenzle M.G."/>
            <person name="Walter J."/>
        </authorList>
    </citation>
    <scope>NUCLEOTIDE SEQUENCE [LARGE SCALE GENOMIC DNA]</scope>
    <source>
        <strain evidence="3 4">WF-MA3-C</strain>
    </source>
</reference>
<feature type="region of interest" description="Disordered" evidence="1">
    <location>
        <begin position="29"/>
        <end position="101"/>
    </location>
</feature>
<feature type="signal peptide" evidence="2">
    <location>
        <begin position="1"/>
        <end position="22"/>
    </location>
</feature>
<evidence type="ECO:0000256" key="1">
    <source>
        <dbReference type="SAM" id="MobiDB-lite"/>
    </source>
</evidence>
<proteinExistence type="predicted"/>
<evidence type="ECO:0008006" key="5">
    <source>
        <dbReference type="Google" id="ProtNLM"/>
    </source>
</evidence>
<dbReference type="RefSeq" id="WP_182580944.1">
    <property type="nucleotide sequence ID" value="NZ_JACIUY010000049.1"/>
</dbReference>
<evidence type="ECO:0000313" key="3">
    <source>
        <dbReference type="EMBL" id="MBB1086060.1"/>
    </source>
</evidence>
<feature type="compositionally biased region" description="Basic and acidic residues" evidence="1">
    <location>
        <begin position="39"/>
        <end position="52"/>
    </location>
</feature>
<keyword evidence="2" id="KW-0732">Signal</keyword>
<dbReference type="Proteomes" id="UP000518255">
    <property type="component" value="Unassembled WGS sequence"/>
</dbReference>
<dbReference type="EMBL" id="JACIUY010000049">
    <property type="protein sequence ID" value="MBB1086060.1"/>
    <property type="molecule type" value="Genomic_DNA"/>
</dbReference>
<evidence type="ECO:0000313" key="4">
    <source>
        <dbReference type="Proteomes" id="UP000518255"/>
    </source>
</evidence>
<feature type="chain" id="PRO_5039585587" description="Lipoprotein" evidence="2">
    <location>
        <begin position="23"/>
        <end position="156"/>
    </location>
</feature>
<organism evidence="3 4">
    <name type="scientific">Limosilactobacillus fastidiosus</name>
    <dbReference type="NCBI Taxonomy" id="2759855"/>
    <lineage>
        <taxon>Bacteria</taxon>
        <taxon>Bacillati</taxon>
        <taxon>Bacillota</taxon>
        <taxon>Bacilli</taxon>
        <taxon>Lactobacillales</taxon>
        <taxon>Lactobacillaceae</taxon>
        <taxon>Limosilactobacillus</taxon>
    </lineage>
</organism>
<name>A0A7W3TZW0_9LACO</name>
<feature type="compositionally biased region" description="Low complexity" evidence="1">
    <location>
        <begin position="53"/>
        <end position="99"/>
    </location>
</feature>
<protein>
    <recommendedName>
        <fullName evidence="5">Lipoprotein</fullName>
    </recommendedName>
</protein>
<sequence length="156" mass="16665">MNKFSRLFLSGMLVTILSFGLAGCGSQKHNKSCASSSHSKTEKVVKKNKEVTKSNSSKSTSANKTNKNSNTNSSSSKSSALPSHSSSSTVNSSSNTNNSQKQLGLNDIAIWTDQYGVTHHVDSDGMDRQTIAGSSQTNYQDWSGSLPSNAQIIKQN</sequence>
<evidence type="ECO:0000256" key="2">
    <source>
        <dbReference type="SAM" id="SignalP"/>
    </source>
</evidence>
<comment type="caution">
    <text evidence="3">The sequence shown here is derived from an EMBL/GenBank/DDBJ whole genome shotgun (WGS) entry which is preliminary data.</text>
</comment>